<feature type="transmembrane region" description="Helical" evidence="5">
    <location>
        <begin position="257"/>
        <end position="280"/>
    </location>
</feature>
<evidence type="ECO:0000256" key="2">
    <source>
        <dbReference type="ARBA" id="ARBA00022692"/>
    </source>
</evidence>
<dbReference type="CDD" id="cd00400">
    <property type="entry name" value="Voltage_gated_ClC"/>
    <property type="match status" value="1"/>
</dbReference>
<evidence type="ECO:0000256" key="3">
    <source>
        <dbReference type="ARBA" id="ARBA00022989"/>
    </source>
</evidence>
<accession>A0AAW8T7V6</accession>
<dbReference type="AlphaFoldDB" id="A0AAW8T7V6"/>
<comment type="subcellular location">
    <subcellularLocation>
        <location evidence="1">Membrane</location>
        <topology evidence="1">Multi-pass membrane protein</topology>
    </subcellularLocation>
</comment>
<feature type="transmembrane region" description="Helical" evidence="5">
    <location>
        <begin position="98"/>
        <end position="129"/>
    </location>
</feature>
<gene>
    <name evidence="6" type="ORF">P7D69_09695</name>
</gene>
<feature type="transmembrane region" description="Helical" evidence="5">
    <location>
        <begin position="344"/>
        <end position="365"/>
    </location>
</feature>
<proteinExistence type="predicted"/>
<evidence type="ECO:0000313" key="6">
    <source>
        <dbReference type="EMBL" id="MDT2544609.1"/>
    </source>
</evidence>
<feature type="transmembrane region" description="Helical" evidence="5">
    <location>
        <begin position="371"/>
        <end position="397"/>
    </location>
</feature>
<feature type="transmembrane region" description="Helical" evidence="5">
    <location>
        <begin position="183"/>
        <end position="204"/>
    </location>
</feature>
<evidence type="ECO:0000313" key="7">
    <source>
        <dbReference type="Proteomes" id="UP001254770"/>
    </source>
</evidence>
<dbReference type="InterPro" id="IPR001807">
    <property type="entry name" value="ClC"/>
</dbReference>
<dbReference type="EMBL" id="JARPXL010000008">
    <property type="protein sequence ID" value="MDT2544609.1"/>
    <property type="molecule type" value="Genomic_DNA"/>
</dbReference>
<feature type="transmembrane region" description="Helical" evidence="5">
    <location>
        <begin position="7"/>
        <end position="32"/>
    </location>
</feature>
<organism evidence="6 7">
    <name type="scientific">Enterococcus raffinosus</name>
    <dbReference type="NCBI Taxonomy" id="71452"/>
    <lineage>
        <taxon>Bacteria</taxon>
        <taxon>Bacillati</taxon>
        <taxon>Bacillota</taxon>
        <taxon>Bacilli</taxon>
        <taxon>Lactobacillales</taxon>
        <taxon>Enterococcaceae</taxon>
        <taxon>Enterococcus</taxon>
    </lineage>
</organism>
<dbReference type="SUPFAM" id="SSF81340">
    <property type="entry name" value="Clc chloride channel"/>
    <property type="match status" value="1"/>
</dbReference>
<dbReference type="PANTHER" id="PTHR43427">
    <property type="entry name" value="CHLORIDE CHANNEL PROTEIN CLC-E"/>
    <property type="match status" value="1"/>
</dbReference>
<feature type="transmembrane region" description="Helical" evidence="5">
    <location>
        <begin position="224"/>
        <end position="245"/>
    </location>
</feature>
<evidence type="ECO:0000256" key="5">
    <source>
        <dbReference type="SAM" id="Phobius"/>
    </source>
</evidence>
<dbReference type="PANTHER" id="PTHR43427:SF12">
    <property type="entry name" value="CHLORIDE TRANSPORTER"/>
    <property type="match status" value="1"/>
</dbReference>
<dbReference type="Pfam" id="PF00654">
    <property type="entry name" value="Voltage_CLC"/>
    <property type="match status" value="1"/>
</dbReference>
<dbReference type="Proteomes" id="UP001254770">
    <property type="component" value="Unassembled WGS sequence"/>
</dbReference>
<keyword evidence="4 5" id="KW-0472">Membrane</keyword>
<dbReference type="RefSeq" id="WP_010744066.1">
    <property type="nucleotide sequence ID" value="NZ_CP104393.1"/>
</dbReference>
<keyword evidence="2 5" id="KW-0812">Transmembrane</keyword>
<dbReference type="GO" id="GO:0016020">
    <property type="term" value="C:membrane"/>
    <property type="evidence" value="ECO:0007669"/>
    <property type="project" value="UniProtKB-SubCell"/>
</dbReference>
<comment type="caution">
    <text evidence="6">The sequence shown here is derived from an EMBL/GenBank/DDBJ whole genome shotgun (WGS) entry which is preliminary data.</text>
</comment>
<dbReference type="InterPro" id="IPR014743">
    <property type="entry name" value="Cl-channel_core"/>
</dbReference>
<protein>
    <submittedName>
        <fullName evidence="6">Chloride channel protein</fullName>
    </submittedName>
</protein>
<reference evidence="6" key="1">
    <citation type="submission" date="2023-03" db="EMBL/GenBank/DDBJ databases">
        <authorList>
            <person name="Shen W."/>
            <person name="Cai J."/>
        </authorList>
    </citation>
    <scope>NUCLEOTIDE SEQUENCE</scope>
    <source>
        <strain evidence="6">Y15</strain>
    </source>
</reference>
<evidence type="ECO:0000256" key="4">
    <source>
        <dbReference type="ARBA" id="ARBA00023136"/>
    </source>
</evidence>
<name>A0AAW8T7V6_9ENTE</name>
<dbReference type="Gene3D" id="1.10.3080.10">
    <property type="entry name" value="Clc chloride channel"/>
    <property type="match status" value="1"/>
</dbReference>
<feature type="transmembrane region" description="Helical" evidence="5">
    <location>
        <begin position="141"/>
        <end position="162"/>
    </location>
</feature>
<feature type="transmembrane region" description="Helical" evidence="5">
    <location>
        <begin position="300"/>
        <end position="323"/>
    </location>
</feature>
<evidence type="ECO:0000256" key="1">
    <source>
        <dbReference type="ARBA" id="ARBA00004141"/>
    </source>
</evidence>
<dbReference type="GO" id="GO:0015108">
    <property type="term" value="F:chloride transmembrane transporter activity"/>
    <property type="evidence" value="ECO:0007669"/>
    <property type="project" value="InterPro"/>
</dbReference>
<dbReference type="InterPro" id="IPR050368">
    <property type="entry name" value="ClC-type_chloride_channel"/>
</dbReference>
<feature type="transmembrane region" description="Helical" evidence="5">
    <location>
        <begin position="44"/>
        <end position="64"/>
    </location>
</feature>
<sequence>MRFSTIFVFYSCVLSLLVGIVAGTFLTITNVLTNILWASIPQKIALPIYPVIVGIIGGILVGIIQTRIGNYPTTMHDTLKDFKQTGRVTYRNQIAKNFFSAIVVLTFGASLGPEAALAGILGGLITWVGDHLKMTIQRKEALLKLSLGTMLAAVFRAPFAGVGEVMERGERKKTIGTKKLQRIALYAISTGFGLIGFLAIKHLFPEESTFSLRISDGIVWKWEVVLFAPIAWIVGGLFGVLFLKLETFTDKLAARLANPMLAAIIAGILLGLFAMRSPYFLFSGEHQLLPFSRNALEQPLASLLLLGIGKAFLTNLCFSFGWRGGKIFPAIFSSTAVGFATVKFCSYMPGLLLGILVAASITIILEKPYVSTALLIFLFPLQFFPVILVSSLGIDAVRRRMKRVKN</sequence>
<keyword evidence="3 5" id="KW-1133">Transmembrane helix</keyword>